<dbReference type="Gene3D" id="3.40.630.30">
    <property type="match status" value="1"/>
</dbReference>
<gene>
    <name evidence="2" type="ORF">KBB96_04365</name>
</gene>
<dbReference type="CDD" id="cd04301">
    <property type="entry name" value="NAT_SF"/>
    <property type="match status" value="1"/>
</dbReference>
<accession>A0A975J163</accession>
<dbReference type="GO" id="GO:0016747">
    <property type="term" value="F:acyltransferase activity, transferring groups other than amino-acyl groups"/>
    <property type="evidence" value="ECO:0007669"/>
    <property type="project" value="InterPro"/>
</dbReference>
<evidence type="ECO:0000259" key="1">
    <source>
        <dbReference type="PROSITE" id="PS51186"/>
    </source>
</evidence>
<organism evidence="2 3">
    <name type="scientific">Luteolibacter ambystomatis</name>
    <dbReference type="NCBI Taxonomy" id="2824561"/>
    <lineage>
        <taxon>Bacteria</taxon>
        <taxon>Pseudomonadati</taxon>
        <taxon>Verrucomicrobiota</taxon>
        <taxon>Verrucomicrobiia</taxon>
        <taxon>Verrucomicrobiales</taxon>
        <taxon>Verrucomicrobiaceae</taxon>
        <taxon>Luteolibacter</taxon>
    </lineage>
</organism>
<dbReference type="InterPro" id="IPR000182">
    <property type="entry name" value="GNAT_dom"/>
</dbReference>
<dbReference type="PROSITE" id="PS51186">
    <property type="entry name" value="GNAT"/>
    <property type="match status" value="1"/>
</dbReference>
<protein>
    <submittedName>
        <fullName evidence="2">GNAT family N-acetyltransferase</fullName>
    </submittedName>
</protein>
<dbReference type="RefSeq" id="WP_211632725.1">
    <property type="nucleotide sequence ID" value="NZ_CP073100.1"/>
</dbReference>
<dbReference type="Proteomes" id="UP000676169">
    <property type="component" value="Chromosome"/>
</dbReference>
<dbReference type="KEGG" id="lamb:KBB96_04365"/>
<sequence length="137" mass="16035">MYASTRAEELAQTGWPDELKAEFCRMQFEAQDAHYRTYYPNARFTVIVRGGEQMGRLYVDRWEKEIRVMDIALLPSCRGRGAGTFLLKELQTEARDAGKVLSIHVERFNPALLWYQRLGFQVVEEKNVYLLLNWNPS</sequence>
<keyword evidence="3" id="KW-1185">Reference proteome</keyword>
<dbReference type="Pfam" id="PF13508">
    <property type="entry name" value="Acetyltransf_7"/>
    <property type="match status" value="1"/>
</dbReference>
<dbReference type="InterPro" id="IPR016181">
    <property type="entry name" value="Acyl_CoA_acyltransferase"/>
</dbReference>
<evidence type="ECO:0000313" key="3">
    <source>
        <dbReference type="Proteomes" id="UP000676169"/>
    </source>
</evidence>
<reference evidence="2" key="1">
    <citation type="submission" date="2021-04" db="EMBL/GenBank/DDBJ databases">
        <title>Luteolibacter sp. 32A isolated from the skin of an Anderson's salamander (Ambystoma andersonii).</title>
        <authorList>
            <person name="Spergser J."/>
            <person name="Busse H.-J."/>
        </authorList>
    </citation>
    <scope>NUCLEOTIDE SEQUENCE</scope>
    <source>
        <strain evidence="2">32A</strain>
    </source>
</reference>
<feature type="domain" description="N-acetyltransferase" evidence="1">
    <location>
        <begin position="5"/>
        <end position="137"/>
    </location>
</feature>
<dbReference type="EMBL" id="CP073100">
    <property type="protein sequence ID" value="QUE52128.1"/>
    <property type="molecule type" value="Genomic_DNA"/>
</dbReference>
<proteinExistence type="predicted"/>
<dbReference type="SUPFAM" id="SSF55729">
    <property type="entry name" value="Acyl-CoA N-acyltransferases (Nat)"/>
    <property type="match status" value="1"/>
</dbReference>
<evidence type="ECO:0000313" key="2">
    <source>
        <dbReference type="EMBL" id="QUE52128.1"/>
    </source>
</evidence>
<name>A0A975J163_9BACT</name>
<dbReference type="AlphaFoldDB" id="A0A975J163"/>